<dbReference type="InterPro" id="IPR038718">
    <property type="entry name" value="SNF2-like_sf"/>
</dbReference>
<keyword evidence="2" id="KW-0677">Repeat</keyword>
<dbReference type="SUPFAM" id="SSF52540">
    <property type="entry name" value="P-loop containing nucleoside triphosphate hydrolases"/>
    <property type="match status" value="2"/>
</dbReference>
<dbReference type="InterPro" id="IPR000330">
    <property type="entry name" value="SNF2_N"/>
</dbReference>
<dbReference type="InterPro" id="IPR027417">
    <property type="entry name" value="P-loop_NTPase"/>
</dbReference>
<feature type="compositionally biased region" description="Basic and acidic residues" evidence="11">
    <location>
        <begin position="1691"/>
        <end position="1761"/>
    </location>
</feature>
<dbReference type="Gene3D" id="3.40.50.10810">
    <property type="entry name" value="Tandem AAA-ATPase domain"/>
    <property type="match status" value="1"/>
</dbReference>
<keyword evidence="7" id="KW-0238">DNA-binding</keyword>
<evidence type="ECO:0000256" key="9">
    <source>
        <dbReference type="ARBA" id="ARBA00023242"/>
    </source>
</evidence>
<dbReference type="FunFam" id="2.40.50.40:FF:000014">
    <property type="entry name" value="Chromodomain-helicase-DNA-binding protein 2 isoform 1"/>
    <property type="match status" value="1"/>
</dbReference>
<dbReference type="Gene3D" id="3.40.50.300">
    <property type="entry name" value="P-loop containing nucleotide triphosphate hydrolases"/>
    <property type="match status" value="1"/>
</dbReference>
<evidence type="ECO:0000259" key="12">
    <source>
        <dbReference type="PROSITE" id="PS50013"/>
    </source>
</evidence>
<feature type="compositionally biased region" description="Low complexity" evidence="11">
    <location>
        <begin position="33"/>
        <end position="62"/>
    </location>
</feature>
<feature type="compositionally biased region" description="Basic and acidic residues" evidence="11">
    <location>
        <begin position="1662"/>
        <end position="1681"/>
    </location>
</feature>
<dbReference type="SMART" id="SM01176">
    <property type="entry name" value="DUF4208"/>
    <property type="match status" value="1"/>
</dbReference>
<feature type="compositionally biased region" description="Acidic residues" evidence="11">
    <location>
        <begin position="246"/>
        <end position="255"/>
    </location>
</feature>
<dbReference type="Pfam" id="PF13907">
    <property type="entry name" value="CHD1-like_C"/>
    <property type="match status" value="1"/>
</dbReference>
<dbReference type="SMART" id="SM00490">
    <property type="entry name" value="HELICc"/>
    <property type="match status" value="1"/>
</dbReference>
<dbReference type="PROSITE" id="PS50013">
    <property type="entry name" value="CHROMO_2"/>
    <property type="match status" value="2"/>
</dbReference>
<reference evidence="15" key="1">
    <citation type="submission" date="2020-10" db="EMBL/GenBank/DDBJ databases">
        <title>Chromosome-scale genome assembly of the Allis shad, Alosa alosa.</title>
        <authorList>
            <person name="Margot Z."/>
            <person name="Christophe K."/>
            <person name="Cabau C."/>
            <person name="Louis A."/>
            <person name="Berthelot C."/>
            <person name="Parey E."/>
            <person name="Roest Crollius H."/>
            <person name="Montfort J."/>
            <person name="Robinson-Rechavi M."/>
            <person name="Bucao C."/>
            <person name="Bouchez O."/>
            <person name="Gislard M."/>
            <person name="Lluch J."/>
            <person name="Milhes M."/>
            <person name="Lampietro C."/>
            <person name="Lopez Roques C."/>
            <person name="Donnadieu C."/>
            <person name="Braasch I."/>
            <person name="Desvignes T."/>
            <person name="Postlethwait J."/>
            <person name="Bobe J."/>
            <person name="Guiguen Y."/>
        </authorList>
    </citation>
    <scope>NUCLEOTIDE SEQUENCE</scope>
    <source>
        <strain evidence="15">M-15738</strain>
        <tissue evidence="15">Blood</tissue>
    </source>
</reference>
<feature type="compositionally biased region" description="Basic residues" evidence="11">
    <location>
        <begin position="1107"/>
        <end position="1117"/>
    </location>
</feature>
<dbReference type="InterPro" id="IPR040793">
    <property type="entry name" value="CDH1_2_SANT_HL1"/>
</dbReference>
<dbReference type="InterPro" id="IPR023780">
    <property type="entry name" value="Chromo_domain"/>
</dbReference>
<dbReference type="PROSITE" id="PS51194">
    <property type="entry name" value="HELICASE_CTER"/>
    <property type="match status" value="1"/>
</dbReference>
<feature type="region of interest" description="Disordered" evidence="11">
    <location>
        <begin position="1082"/>
        <end position="1120"/>
    </location>
</feature>
<dbReference type="FunFam" id="2.40.50.40:FF:000008">
    <property type="entry name" value="Chromodomain-helicase-DNA-binding protein 2 isoform 1"/>
    <property type="match status" value="1"/>
</dbReference>
<keyword evidence="16" id="KW-1185">Reference proteome</keyword>
<evidence type="ECO:0000256" key="6">
    <source>
        <dbReference type="ARBA" id="ARBA00023015"/>
    </source>
</evidence>
<dbReference type="Proteomes" id="UP000823561">
    <property type="component" value="Chromosome 12"/>
</dbReference>
<dbReference type="CDD" id="cd18666">
    <property type="entry name" value="CD1_tandem_CHD1-2_like"/>
    <property type="match status" value="1"/>
</dbReference>
<feature type="compositionally biased region" description="Basic and acidic residues" evidence="11">
    <location>
        <begin position="1623"/>
        <end position="1650"/>
    </location>
</feature>
<dbReference type="GO" id="GO:0000785">
    <property type="term" value="C:chromatin"/>
    <property type="evidence" value="ECO:0007669"/>
    <property type="project" value="TreeGrafter"/>
</dbReference>
<feature type="compositionally biased region" description="Basic residues" evidence="11">
    <location>
        <begin position="204"/>
        <end position="215"/>
    </location>
</feature>
<keyword evidence="8" id="KW-0804">Transcription</keyword>
<dbReference type="Pfam" id="PF00385">
    <property type="entry name" value="Chromo"/>
    <property type="match status" value="2"/>
</dbReference>
<dbReference type="FunFam" id="1.10.10.60:FF:000106">
    <property type="entry name" value="Chromodomain-helicase-DNA-binding protein 2 isoform 1"/>
    <property type="match status" value="1"/>
</dbReference>
<dbReference type="Gene3D" id="1.10.10.60">
    <property type="entry name" value="Homeodomain-like"/>
    <property type="match status" value="1"/>
</dbReference>
<feature type="domain" description="Chromo" evidence="12">
    <location>
        <begin position="274"/>
        <end position="366"/>
    </location>
</feature>
<evidence type="ECO:0000256" key="4">
    <source>
        <dbReference type="ARBA" id="ARBA00022801"/>
    </source>
</evidence>
<dbReference type="InterPro" id="IPR049730">
    <property type="entry name" value="SNF2/RAD54-like_C"/>
</dbReference>
<dbReference type="GO" id="GO:0003682">
    <property type="term" value="F:chromatin binding"/>
    <property type="evidence" value="ECO:0007669"/>
    <property type="project" value="TreeGrafter"/>
</dbReference>
<dbReference type="InterPro" id="IPR023779">
    <property type="entry name" value="Chromodomain_CS"/>
</dbReference>
<organism evidence="15 16">
    <name type="scientific">Alosa alosa</name>
    <name type="common">allis shad</name>
    <dbReference type="NCBI Taxonomy" id="278164"/>
    <lineage>
        <taxon>Eukaryota</taxon>
        <taxon>Metazoa</taxon>
        <taxon>Chordata</taxon>
        <taxon>Craniata</taxon>
        <taxon>Vertebrata</taxon>
        <taxon>Euteleostomi</taxon>
        <taxon>Actinopterygii</taxon>
        <taxon>Neopterygii</taxon>
        <taxon>Teleostei</taxon>
        <taxon>Clupei</taxon>
        <taxon>Clupeiformes</taxon>
        <taxon>Clupeoidei</taxon>
        <taxon>Clupeidae</taxon>
        <taxon>Alosa</taxon>
    </lineage>
</organism>
<dbReference type="GO" id="GO:0140658">
    <property type="term" value="F:ATP-dependent chromatin remodeler activity"/>
    <property type="evidence" value="ECO:0007669"/>
    <property type="project" value="TreeGrafter"/>
</dbReference>
<name>A0AAV6GH47_9TELE</name>
<dbReference type="GO" id="GO:0003677">
    <property type="term" value="F:DNA binding"/>
    <property type="evidence" value="ECO:0007669"/>
    <property type="project" value="UniProtKB-KW"/>
</dbReference>
<dbReference type="PANTHER" id="PTHR45623">
    <property type="entry name" value="CHROMODOMAIN-HELICASE-DNA-BINDING PROTEIN 3-RELATED-RELATED"/>
    <property type="match status" value="1"/>
</dbReference>
<dbReference type="GO" id="GO:0005634">
    <property type="term" value="C:nucleus"/>
    <property type="evidence" value="ECO:0007669"/>
    <property type="project" value="UniProtKB-SubCell"/>
</dbReference>
<feature type="compositionally biased region" description="Acidic residues" evidence="11">
    <location>
        <begin position="125"/>
        <end position="137"/>
    </location>
</feature>
<evidence type="ECO:0000256" key="11">
    <source>
        <dbReference type="SAM" id="MobiDB-lite"/>
    </source>
</evidence>
<dbReference type="InterPro" id="IPR016197">
    <property type="entry name" value="Chromo-like_dom_sf"/>
</dbReference>
<feature type="compositionally biased region" description="Basic and acidic residues" evidence="11">
    <location>
        <begin position="64"/>
        <end position="80"/>
    </location>
</feature>
<dbReference type="PROSITE" id="PS00598">
    <property type="entry name" value="CHROMO_1"/>
    <property type="match status" value="2"/>
</dbReference>
<feature type="compositionally biased region" description="Low complexity" evidence="11">
    <location>
        <begin position="99"/>
        <end position="124"/>
    </location>
</feature>
<feature type="region of interest" description="Disordered" evidence="11">
    <location>
        <begin position="1"/>
        <end position="255"/>
    </location>
</feature>
<feature type="compositionally biased region" description="Polar residues" evidence="11">
    <location>
        <begin position="1823"/>
        <end position="1832"/>
    </location>
</feature>
<evidence type="ECO:0000256" key="1">
    <source>
        <dbReference type="ARBA" id="ARBA00004123"/>
    </source>
</evidence>
<feature type="compositionally biased region" description="Basic residues" evidence="11">
    <location>
        <begin position="1332"/>
        <end position="1346"/>
    </location>
</feature>
<dbReference type="Gene3D" id="2.40.50.40">
    <property type="match status" value="2"/>
</dbReference>
<feature type="region of interest" description="Disordered" evidence="11">
    <location>
        <begin position="1321"/>
        <end position="1508"/>
    </location>
</feature>
<accession>A0AAV6GH47</accession>
<comment type="catalytic activity">
    <reaction evidence="10">
        <text>ATP + H2O = ADP + phosphate + H(+)</text>
        <dbReference type="Rhea" id="RHEA:13065"/>
        <dbReference type="ChEBI" id="CHEBI:15377"/>
        <dbReference type="ChEBI" id="CHEBI:15378"/>
        <dbReference type="ChEBI" id="CHEBI:30616"/>
        <dbReference type="ChEBI" id="CHEBI:43474"/>
        <dbReference type="ChEBI" id="CHEBI:456216"/>
    </reaction>
</comment>
<feature type="compositionally biased region" description="Basic and acidic residues" evidence="11">
    <location>
        <begin position="1771"/>
        <end position="1786"/>
    </location>
</feature>
<feature type="compositionally biased region" description="Low complexity" evidence="11">
    <location>
        <begin position="150"/>
        <end position="169"/>
    </location>
</feature>
<dbReference type="InterPro" id="IPR056302">
    <property type="entry name" value="CHD1-2/Hrp3_HTH"/>
</dbReference>
<evidence type="ECO:0000256" key="5">
    <source>
        <dbReference type="ARBA" id="ARBA00022840"/>
    </source>
</evidence>
<comment type="subcellular location">
    <subcellularLocation>
        <location evidence="1">Nucleus</location>
    </subcellularLocation>
</comment>
<dbReference type="GO" id="GO:0042393">
    <property type="term" value="F:histone binding"/>
    <property type="evidence" value="ECO:0007669"/>
    <property type="project" value="TreeGrafter"/>
</dbReference>
<evidence type="ECO:0000313" key="15">
    <source>
        <dbReference type="EMBL" id="KAG5272692.1"/>
    </source>
</evidence>
<evidence type="ECO:0000256" key="8">
    <source>
        <dbReference type="ARBA" id="ARBA00023163"/>
    </source>
</evidence>
<dbReference type="FunFam" id="3.40.50.10810:FF:000007">
    <property type="entry name" value="Chromodomain-helicase-DNA-binding protein 2 isoform 1"/>
    <property type="match status" value="1"/>
</dbReference>
<dbReference type="CDD" id="cd18793">
    <property type="entry name" value="SF2_C_SNF"/>
    <property type="match status" value="1"/>
</dbReference>
<feature type="compositionally biased region" description="Basic and acidic residues" evidence="11">
    <location>
        <begin position="1412"/>
        <end position="1488"/>
    </location>
</feature>
<evidence type="ECO:0000256" key="10">
    <source>
        <dbReference type="ARBA" id="ARBA00049360"/>
    </source>
</evidence>
<dbReference type="InterPro" id="IPR014001">
    <property type="entry name" value="Helicase_ATP-bd"/>
</dbReference>
<dbReference type="EMBL" id="JADWDJ010000012">
    <property type="protein sequence ID" value="KAG5272692.1"/>
    <property type="molecule type" value="Genomic_DNA"/>
</dbReference>
<gene>
    <name evidence="15" type="ORF">AALO_G00168310</name>
</gene>
<dbReference type="SMART" id="SM00298">
    <property type="entry name" value="CHROMO"/>
    <property type="match status" value="2"/>
</dbReference>
<dbReference type="Pfam" id="PF00271">
    <property type="entry name" value="Helicase_C"/>
    <property type="match status" value="1"/>
</dbReference>
<keyword evidence="6" id="KW-0805">Transcription regulation</keyword>
<evidence type="ECO:0000259" key="13">
    <source>
        <dbReference type="PROSITE" id="PS51192"/>
    </source>
</evidence>
<comment type="caution">
    <text evidence="15">The sequence shown here is derived from an EMBL/GenBank/DDBJ whole genome shotgun (WGS) entry which is preliminary data.</text>
</comment>
<evidence type="ECO:0000256" key="2">
    <source>
        <dbReference type="ARBA" id="ARBA00022737"/>
    </source>
</evidence>
<dbReference type="GO" id="GO:0034728">
    <property type="term" value="P:nucleosome organization"/>
    <property type="evidence" value="ECO:0007669"/>
    <property type="project" value="TreeGrafter"/>
</dbReference>
<feature type="compositionally biased region" description="Polar residues" evidence="11">
    <location>
        <begin position="1606"/>
        <end position="1622"/>
    </location>
</feature>
<dbReference type="InterPro" id="IPR001650">
    <property type="entry name" value="Helicase_C-like"/>
</dbReference>
<feature type="compositionally biased region" description="Acidic residues" evidence="11">
    <location>
        <begin position="1367"/>
        <end position="1377"/>
    </location>
</feature>
<keyword evidence="4" id="KW-0378">Hydrolase</keyword>
<keyword evidence="3" id="KW-0547">Nucleotide-binding</keyword>
<feature type="domain" description="Chromo" evidence="12">
    <location>
        <begin position="391"/>
        <end position="454"/>
    </location>
</feature>
<feature type="domain" description="Helicase ATP-binding" evidence="13">
    <location>
        <begin position="493"/>
        <end position="663"/>
    </location>
</feature>
<keyword evidence="9" id="KW-0539">Nucleus</keyword>
<evidence type="ECO:0000256" key="7">
    <source>
        <dbReference type="ARBA" id="ARBA00023125"/>
    </source>
</evidence>
<proteinExistence type="predicted"/>
<dbReference type="PROSITE" id="PS51192">
    <property type="entry name" value="HELICASE_ATP_BIND_1"/>
    <property type="match status" value="1"/>
</dbReference>
<feature type="region of interest" description="Disordered" evidence="11">
    <location>
        <begin position="1604"/>
        <end position="1832"/>
    </location>
</feature>
<dbReference type="GO" id="GO:0016887">
    <property type="term" value="F:ATP hydrolysis activity"/>
    <property type="evidence" value="ECO:0007669"/>
    <property type="project" value="TreeGrafter"/>
</dbReference>
<dbReference type="Pfam" id="PF23588">
    <property type="entry name" value="HTH_CHD1_Hrp3"/>
    <property type="match status" value="1"/>
</dbReference>
<dbReference type="InterPro" id="IPR000953">
    <property type="entry name" value="Chromo/chromo_shadow_dom"/>
</dbReference>
<dbReference type="InterPro" id="IPR025260">
    <property type="entry name" value="CHD1-like_C"/>
</dbReference>
<evidence type="ECO:0000259" key="14">
    <source>
        <dbReference type="PROSITE" id="PS51194"/>
    </source>
</evidence>
<feature type="compositionally biased region" description="Acidic residues" evidence="11">
    <location>
        <begin position="1399"/>
        <end position="1408"/>
    </location>
</feature>
<sequence length="1832" mass="209889">MDGRSEDESVSNSSGESSNSDDESGSGSGSGSGSSSSSSSSSSSQSGSSDSGSGSDSGSQSDSDSEKSKKAEPAKIDGAEFWKSNPSILAVQRSAMLRKQQLQQQQQQQQQQQHQQQQQSSSNSSDEDSSSSDDSDDDSSREKSKGSGSGSDSDSGSGSDSGSNSGSDSSGEEQEENSDASASDYEPSHKVKSRKPPTKANARNGKKSKAQRKKPPTGSSSDEDDFDKKALAGPRRQATVNVSYKEDDELKTDSDDLVEVTGEDVPQPEEDEFETLERVMDTRVGRKGATGATTTVYAVEADGDPNGTFNPHKEAGDVQYLIKWKGWSHIHNTWETEDTLKLQNVKGMKKLDNFKKKKSEERKWLKAASPEDVEYFNCQQELMDDLHSQYQLVERIIGHSNQKSAAGYPDYLCKWQGLPYSECSWEDGALIGRKFQKCIDDYMCRNHSKTIPYRDCKVLKQRPRFMPMKKQPSYITEGLELRDYQLDGLNWMAHSWCKGNSCILADEMGLGKTIQTISFLNYMFHEHQLYGPFLLVVPLSTLTSWQREIQLWAPQMNVVVYLGDINSRNMIRTHEWMHVQNKRLKLNILLTTYEILLKDKSFLGNVSWAFIGVDEAHRLKNDDSLLYKTMIEFRSNHRLLITGTPLQNSLKELWSLLHFIMPEKFHSWELFEDEHGMGRDSGYASLHKELEPFLLRRVKKDVEKSLPAKVEQILRVEMSAIQKQYYKWILTRNYKALSKGTKGSTSGFLNIMMELKKCCNHCYLIKPPEDNEFYNRQEALQHLIRSSGKLVLLDKLLVRLKERGHRVLIFSQMVRMLDILAEYLKSRQFLFQRLDGSIKGEMRRQALDHFNAEGSEDFCFLLSTRAGGLGINLASADTVVIFDSDWNPQNDLQAQARAHRIGQKRQVNIYRLVTKGSVEEEIIERAKKKMVLDHLVIQRMDTTGKTVLHTGAAPSSSTPFNKEELSAILKFGAEELFKEPEGEEQEPQDMDIEEILKRAETRENDPGQSSIGEELLSQFKVANFSMMEEEEMDMDPERGHRNWDDIIPEEQRRRLEEEERQKELEEIYLLPRMRNCAKQISFNGNEGRRSRNRRYSGSDSDSVSDRKRPKKRGRPRTIPRENIKGFTDAEIRRFIKSYKKFGGPLERLDAIARDAELVDKSEHDLRRLAETVHNGCVRTLRENPCGPEKTSGGRRGKVKGPTFRISGVQVNAKLVISHEEELAPLHKAIPADPEERKRYKLPCHSKAAHFDIEWGKEDDASLLIGIYEYGYGSWEMIKMDPDLNLTHKLLPDDPDKKPQAKQLQTRADYLIKLLSKDLAKKEAQRQAGTANSRKRKPRGKKNKNVKPAKVDEAVNSMSSAPPSDKSSEEEEDKEEEREVAPVKPPTRRGRAEPVVVKQEEEEEEDSEPEPLTPKEPEEKEKEKDREVKKEIKKEKKEDGRDGKEKREPKEKKEAKPPEPVTRVEEPPVEKMVEIKAEVREKGGKKADTPVHIASGGENVPISEESEELDQKTFSVCKERMRPVKAALKQLDRPEKGLSEREQLEHTRQCLIKIGDHITECLKEYTNPDQIKQWRKNLWIFVSKFTEFDARKLHKLYKHAIKKRQENAQAADQNTSTVNTQSFKHSDIERLKDNSHQDDSSRDSYSSDRHHSSSTRYHSGSEQSKEPRHGSESYRKGSDTRKRPYSSFSNGKDLRDRDRDRERDRDRDQYRSERQDSRYYSDSKHRKLDDHRSSRDHRAESSSKDRHSDHRHSDHRSDRHSGSDYSSHHKSSRDYRYHSDWQSDHRASGSGPRSPRDQRSPYESRSPMGHRSPFEYSSDHKSTPEQIWSSRKT</sequence>
<dbReference type="PANTHER" id="PTHR45623:SF7">
    <property type="entry name" value="CHROMODOMAIN-HELICASE-DNA-BINDING PROTEIN 1"/>
    <property type="match status" value="1"/>
</dbReference>
<evidence type="ECO:0000313" key="16">
    <source>
        <dbReference type="Proteomes" id="UP000823561"/>
    </source>
</evidence>
<dbReference type="CDD" id="cd18661">
    <property type="entry name" value="CD2_tandem_CHD1-2_like"/>
    <property type="match status" value="1"/>
</dbReference>
<dbReference type="Pfam" id="PF00176">
    <property type="entry name" value="SNF2-rel_dom"/>
    <property type="match status" value="1"/>
</dbReference>
<dbReference type="Pfam" id="PF18375">
    <property type="entry name" value="CDH1_2_SANT_HL1"/>
    <property type="match status" value="1"/>
</dbReference>
<dbReference type="FunFam" id="3.40.50.300:FF:000130">
    <property type="entry name" value="Chromodomain-helicase-DNA-binding protein 2 isoform 1"/>
    <property type="match status" value="1"/>
</dbReference>
<dbReference type="SMART" id="SM00487">
    <property type="entry name" value="DEXDc"/>
    <property type="match status" value="1"/>
</dbReference>
<feature type="domain" description="Helicase C-terminal" evidence="14">
    <location>
        <begin position="792"/>
        <end position="943"/>
    </location>
</feature>
<dbReference type="SUPFAM" id="SSF54160">
    <property type="entry name" value="Chromo domain-like"/>
    <property type="match status" value="2"/>
</dbReference>
<dbReference type="GO" id="GO:0005524">
    <property type="term" value="F:ATP binding"/>
    <property type="evidence" value="ECO:0007669"/>
    <property type="project" value="UniProtKB-KW"/>
</dbReference>
<protein>
    <recommendedName>
        <fullName evidence="17">DNA helicase</fullName>
    </recommendedName>
</protein>
<evidence type="ECO:0008006" key="17">
    <source>
        <dbReference type="Google" id="ProtNLM"/>
    </source>
</evidence>
<evidence type="ECO:0000256" key="3">
    <source>
        <dbReference type="ARBA" id="ARBA00022741"/>
    </source>
</evidence>
<keyword evidence="5" id="KW-0067">ATP-binding</keyword>